<reference evidence="2 3" key="1">
    <citation type="journal article" date="2016" name="Mol. Biol. Evol.">
        <title>Comparative Genomics of Early-Diverging Mushroom-Forming Fungi Provides Insights into the Origins of Lignocellulose Decay Capabilities.</title>
        <authorList>
            <person name="Nagy L.G."/>
            <person name="Riley R."/>
            <person name="Tritt A."/>
            <person name="Adam C."/>
            <person name="Daum C."/>
            <person name="Floudas D."/>
            <person name="Sun H."/>
            <person name="Yadav J.S."/>
            <person name="Pangilinan J."/>
            <person name="Larsson K.H."/>
            <person name="Matsuura K."/>
            <person name="Barry K."/>
            <person name="Labutti K."/>
            <person name="Kuo R."/>
            <person name="Ohm R.A."/>
            <person name="Bhattacharya S.S."/>
            <person name="Shirouzu T."/>
            <person name="Yoshinaga Y."/>
            <person name="Martin F.M."/>
            <person name="Grigoriev I.V."/>
            <person name="Hibbett D.S."/>
        </authorList>
    </citation>
    <scope>NUCLEOTIDE SEQUENCE [LARGE SCALE GENOMIC DNA]</scope>
    <source>
        <strain evidence="2 3">TUFC12733</strain>
    </source>
</reference>
<dbReference type="InterPro" id="IPR036885">
    <property type="entry name" value="SWIB_MDM2_dom_sf"/>
</dbReference>
<name>A0A167I599_CALVF</name>
<dbReference type="Gene3D" id="1.10.245.10">
    <property type="entry name" value="SWIB/MDM2 domain"/>
    <property type="match status" value="1"/>
</dbReference>
<dbReference type="SUPFAM" id="SSF47592">
    <property type="entry name" value="SWIB/MDM2 domain"/>
    <property type="match status" value="1"/>
</dbReference>
<organism evidence="2 3">
    <name type="scientific">Calocera viscosa (strain TUFC12733)</name>
    <dbReference type="NCBI Taxonomy" id="1330018"/>
    <lineage>
        <taxon>Eukaryota</taxon>
        <taxon>Fungi</taxon>
        <taxon>Dikarya</taxon>
        <taxon>Basidiomycota</taxon>
        <taxon>Agaricomycotina</taxon>
        <taxon>Dacrymycetes</taxon>
        <taxon>Dacrymycetales</taxon>
        <taxon>Dacrymycetaceae</taxon>
        <taxon>Calocera</taxon>
    </lineage>
</organism>
<dbReference type="InterPro" id="IPR019835">
    <property type="entry name" value="SWIB_domain"/>
</dbReference>
<evidence type="ECO:0000313" key="2">
    <source>
        <dbReference type="EMBL" id="KZO92316.1"/>
    </source>
</evidence>
<keyword evidence="3" id="KW-1185">Reference proteome</keyword>
<dbReference type="EMBL" id="KV417312">
    <property type="protein sequence ID" value="KZO92316.1"/>
    <property type="molecule type" value="Genomic_DNA"/>
</dbReference>
<dbReference type="Pfam" id="PF02201">
    <property type="entry name" value="SWIB"/>
    <property type="match status" value="1"/>
</dbReference>
<evidence type="ECO:0000313" key="3">
    <source>
        <dbReference type="Proteomes" id="UP000076738"/>
    </source>
</evidence>
<dbReference type="InterPro" id="IPR003121">
    <property type="entry name" value="SWIB_MDM2_domain"/>
</dbReference>
<sequence length="408" mass="46520">MEQVSRPTKRRKLGDRNLPAGVDVEESALYQELLEMERKLDWVIARKKLDLADALNKPGKTTRTLRVFLSTTVSNQSWQIADTDMMGQDDFSSLNPPAWTLRIEGRLLDPPSRHAARGSKKFTHYLRSLVVELDRDASFTEGNVVEWHRQAQPPDAEQDGFEIKRLGDSDVKCKIILEIAHSPPRHKVSPELAAVIGIQEGNLQSIQNMFWNYIRQNGLQEKGDRRKIRPDAALKPLINQAMGPRDNFMFHEIPAFINMYLAPADPVVIPYFVRMDASTVGELKAFDIEVDIDDYASKMRVREVIAALSPETAQQIQQLDEEASELAFKRDFLESFAHDPAHFIERWLASQARDLETVMGHENGMRGDLRRSDNFQLPWVEEAVVVHEGIRVSESLAKMMNPALQAQR</sequence>
<dbReference type="OrthoDB" id="10263741at2759"/>
<dbReference type="SMART" id="SM00151">
    <property type="entry name" value="SWIB"/>
    <property type="match status" value="1"/>
</dbReference>
<protein>
    <submittedName>
        <fullName evidence="2">SWI/SNF complex 60 kDa subunit</fullName>
    </submittedName>
</protein>
<evidence type="ECO:0000259" key="1">
    <source>
        <dbReference type="PROSITE" id="PS51925"/>
    </source>
</evidence>
<dbReference type="CDD" id="cd10568">
    <property type="entry name" value="SWIB_like"/>
    <property type="match status" value="1"/>
</dbReference>
<dbReference type="Proteomes" id="UP000076738">
    <property type="component" value="Unassembled WGS sequence"/>
</dbReference>
<feature type="domain" description="DM2" evidence="1">
    <location>
        <begin position="181"/>
        <end position="263"/>
    </location>
</feature>
<dbReference type="PROSITE" id="PS51925">
    <property type="entry name" value="SWIB_MDM2"/>
    <property type="match status" value="1"/>
</dbReference>
<dbReference type="STRING" id="1330018.A0A167I599"/>
<proteinExistence type="predicted"/>
<dbReference type="AlphaFoldDB" id="A0A167I599"/>
<dbReference type="PANTHER" id="PTHR13844">
    <property type="entry name" value="SWI/SNF-RELATED MATRIX-ASSOCIATED ACTIN-DEPENDENT REGULATOR OF CHROMATIN SUBFAMILY D"/>
    <property type="match status" value="1"/>
</dbReference>
<gene>
    <name evidence="2" type="ORF">CALVIDRAFT_520595</name>
</gene>
<accession>A0A167I599</accession>